<evidence type="ECO:0000313" key="2">
    <source>
        <dbReference type="Proteomes" id="UP001165960"/>
    </source>
</evidence>
<accession>A0ACC2UAD2</accession>
<protein>
    <submittedName>
        <fullName evidence="1">Uncharacterized protein</fullName>
    </submittedName>
</protein>
<evidence type="ECO:0000313" key="1">
    <source>
        <dbReference type="EMBL" id="KAJ9083736.1"/>
    </source>
</evidence>
<dbReference type="EMBL" id="QTSX02000941">
    <property type="protein sequence ID" value="KAJ9083736.1"/>
    <property type="molecule type" value="Genomic_DNA"/>
</dbReference>
<sequence length="95" mass="10331">MVLTTGTLSLSSTSYDDAFISSSVLFFWQSLAYYLHSPLKENIFHSPAIPKAMVMLTQTQLTPLLVGAPTLKQFCEAALMMVQGVLPSNCATSNL</sequence>
<organism evidence="1 2">
    <name type="scientific">Entomophthora muscae</name>
    <dbReference type="NCBI Taxonomy" id="34485"/>
    <lineage>
        <taxon>Eukaryota</taxon>
        <taxon>Fungi</taxon>
        <taxon>Fungi incertae sedis</taxon>
        <taxon>Zoopagomycota</taxon>
        <taxon>Entomophthoromycotina</taxon>
        <taxon>Entomophthoromycetes</taxon>
        <taxon>Entomophthorales</taxon>
        <taxon>Entomophthoraceae</taxon>
        <taxon>Entomophthora</taxon>
    </lineage>
</organism>
<dbReference type="Proteomes" id="UP001165960">
    <property type="component" value="Unassembled WGS sequence"/>
</dbReference>
<keyword evidence="2" id="KW-1185">Reference proteome</keyword>
<gene>
    <name evidence="1" type="ORF">DSO57_1031756</name>
</gene>
<comment type="caution">
    <text evidence="1">The sequence shown here is derived from an EMBL/GenBank/DDBJ whole genome shotgun (WGS) entry which is preliminary data.</text>
</comment>
<proteinExistence type="predicted"/>
<reference evidence="1" key="1">
    <citation type="submission" date="2022-04" db="EMBL/GenBank/DDBJ databases">
        <title>Genome of the entomopathogenic fungus Entomophthora muscae.</title>
        <authorList>
            <person name="Elya C."/>
            <person name="Lovett B.R."/>
            <person name="Lee E."/>
            <person name="Macias A.M."/>
            <person name="Hajek A.E."/>
            <person name="De Bivort B.L."/>
            <person name="Kasson M.T."/>
            <person name="De Fine Licht H.H."/>
            <person name="Stajich J.E."/>
        </authorList>
    </citation>
    <scope>NUCLEOTIDE SEQUENCE</scope>
    <source>
        <strain evidence="1">Berkeley</strain>
    </source>
</reference>
<name>A0ACC2UAD2_9FUNG</name>